<reference evidence="1" key="1">
    <citation type="submission" date="2021-02" db="EMBL/GenBank/DDBJ databases">
        <authorList>
            <consortium name="DOE Joint Genome Institute"/>
            <person name="Ahrendt S."/>
            <person name="Looney B.P."/>
            <person name="Miyauchi S."/>
            <person name="Morin E."/>
            <person name="Drula E."/>
            <person name="Courty P.E."/>
            <person name="Chicoki N."/>
            <person name="Fauchery L."/>
            <person name="Kohler A."/>
            <person name="Kuo A."/>
            <person name="Labutti K."/>
            <person name="Pangilinan J."/>
            <person name="Lipzen A."/>
            <person name="Riley R."/>
            <person name="Andreopoulos W."/>
            <person name="He G."/>
            <person name="Johnson J."/>
            <person name="Barry K.W."/>
            <person name="Grigoriev I.V."/>
            <person name="Nagy L."/>
            <person name="Hibbett D."/>
            <person name="Henrissat B."/>
            <person name="Matheny P.B."/>
            <person name="Labbe J."/>
            <person name="Martin F."/>
        </authorList>
    </citation>
    <scope>NUCLEOTIDE SEQUENCE</scope>
    <source>
        <strain evidence="1">EC-137</strain>
    </source>
</reference>
<sequence>MASTPPPRRVALVTGAARGIGRGIALRLAADGLDVALNDLPSSAPELADVARAIERAGRRAVAVPADVSCEPDVARMIADAVAALGALDVMVANAGIACPGGVLETSLDDFERVQATNVRGTFLCYKYAARQMVAQGRGGRIIGACSRAGKQAQAHVFAYSTSKFAVRGMTQAAAGELAKHRITVNAYAPGTIETDLLQSIRATPSGGAYDAPNSPLGRYGTPADVAALVSYLSSSDASFITGTHTSTPFRLRALTDFEKKKNAGQTVSVNGGIYFD</sequence>
<comment type="caution">
    <text evidence="1">The sequence shown here is derived from an EMBL/GenBank/DDBJ whole genome shotgun (WGS) entry which is preliminary data.</text>
</comment>
<reference evidence="1" key="2">
    <citation type="journal article" date="2022" name="New Phytol.">
        <title>Evolutionary transition to the ectomycorrhizal habit in the genomes of a hyperdiverse lineage of mushroom-forming fungi.</title>
        <authorList>
            <person name="Looney B."/>
            <person name="Miyauchi S."/>
            <person name="Morin E."/>
            <person name="Drula E."/>
            <person name="Courty P.E."/>
            <person name="Kohler A."/>
            <person name="Kuo A."/>
            <person name="LaButti K."/>
            <person name="Pangilinan J."/>
            <person name="Lipzen A."/>
            <person name="Riley R."/>
            <person name="Andreopoulos W."/>
            <person name="He G."/>
            <person name="Johnson J."/>
            <person name="Nolan M."/>
            <person name="Tritt A."/>
            <person name="Barry K.W."/>
            <person name="Grigoriev I.V."/>
            <person name="Nagy L.G."/>
            <person name="Hibbett D."/>
            <person name="Henrissat B."/>
            <person name="Matheny P.B."/>
            <person name="Labbe J."/>
            <person name="Martin F.M."/>
        </authorList>
    </citation>
    <scope>NUCLEOTIDE SEQUENCE</scope>
    <source>
        <strain evidence="1">EC-137</strain>
    </source>
</reference>
<evidence type="ECO:0000313" key="1">
    <source>
        <dbReference type="EMBL" id="KAI0029750.1"/>
    </source>
</evidence>
<name>A0ACB8QDT8_9AGAM</name>
<dbReference type="EMBL" id="MU273658">
    <property type="protein sequence ID" value="KAI0029750.1"/>
    <property type="molecule type" value="Genomic_DNA"/>
</dbReference>
<evidence type="ECO:0000313" key="2">
    <source>
        <dbReference type="Proteomes" id="UP000814128"/>
    </source>
</evidence>
<gene>
    <name evidence="1" type="ORF">K488DRAFT_88418</name>
</gene>
<proteinExistence type="predicted"/>
<organism evidence="1 2">
    <name type="scientific">Vararia minispora EC-137</name>
    <dbReference type="NCBI Taxonomy" id="1314806"/>
    <lineage>
        <taxon>Eukaryota</taxon>
        <taxon>Fungi</taxon>
        <taxon>Dikarya</taxon>
        <taxon>Basidiomycota</taxon>
        <taxon>Agaricomycotina</taxon>
        <taxon>Agaricomycetes</taxon>
        <taxon>Russulales</taxon>
        <taxon>Lachnocladiaceae</taxon>
        <taxon>Vararia</taxon>
    </lineage>
</organism>
<protein>
    <submittedName>
        <fullName evidence="1">Acetoin reductase family protein</fullName>
    </submittedName>
</protein>
<dbReference type="Proteomes" id="UP000814128">
    <property type="component" value="Unassembled WGS sequence"/>
</dbReference>
<keyword evidence="2" id="KW-1185">Reference proteome</keyword>
<accession>A0ACB8QDT8</accession>